<dbReference type="Proteomes" id="UP000321736">
    <property type="component" value="Unassembled WGS sequence"/>
</dbReference>
<evidence type="ECO:0000259" key="2">
    <source>
        <dbReference type="Pfam" id="PF00117"/>
    </source>
</evidence>
<protein>
    <submittedName>
        <fullName evidence="3">Glutamine amidotransferase</fullName>
    </submittedName>
</protein>
<dbReference type="PROSITE" id="PS51273">
    <property type="entry name" value="GATASE_TYPE_1"/>
    <property type="match status" value="1"/>
</dbReference>
<evidence type="ECO:0000313" key="3">
    <source>
        <dbReference type="EMBL" id="GEP83519.1"/>
    </source>
</evidence>
<keyword evidence="1 3" id="KW-0315">Glutamine amidotransferase</keyword>
<keyword evidence="4" id="KW-1185">Reference proteome</keyword>
<keyword evidence="3" id="KW-0808">Transferase</keyword>
<dbReference type="InterPro" id="IPR006221">
    <property type="entry name" value="TrpG/PapA_dom"/>
</dbReference>
<sequence>MILIIDNYDSFTYNLVDIAAGLTDVIVKYPDDPSVFDLNPDGIIISPGPGHPEDTDDLKNIIDHYHDLPILGICLGSQALTCYYGGKVIQGKTVLHGKIDTMHQVQPTVLYQDLPDEFDIMRYHSLISDPNHFPEALKITGETADCIQSFEHTQYPHYGIQYHPESFATEHGADIIKNFIHIVEKGAHRHDTYSKNSTTKELNAARH</sequence>
<dbReference type="PRINTS" id="PR00096">
    <property type="entry name" value="GATASE"/>
</dbReference>
<name>A0A239U6M9_9STAP</name>
<dbReference type="CDD" id="cd01743">
    <property type="entry name" value="GATase1_Anthranilate_Synthase"/>
    <property type="match status" value="1"/>
</dbReference>
<dbReference type="EMBL" id="BKAR01000001">
    <property type="protein sequence ID" value="GEP83519.1"/>
    <property type="molecule type" value="Genomic_DNA"/>
</dbReference>
<organism evidence="3 4">
    <name type="scientific">Staphylococcus piscifermentans</name>
    <dbReference type="NCBI Taxonomy" id="70258"/>
    <lineage>
        <taxon>Bacteria</taxon>
        <taxon>Bacillati</taxon>
        <taxon>Bacillota</taxon>
        <taxon>Bacilli</taxon>
        <taxon>Bacillales</taxon>
        <taxon>Staphylococcaceae</taxon>
        <taxon>Staphylococcus</taxon>
    </lineage>
</organism>
<feature type="domain" description="Glutamine amidotransferase" evidence="2">
    <location>
        <begin position="3"/>
        <end position="181"/>
    </location>
</feature>
<evidence type="ECO:0000256" key="1">
    <source>
        <dbReference type="ARBA" id="ARBA00022962"/>
    </source>
</evidence>
<proteinExistence type="predicted"/>
<dbReference type="AlphaFoldDB" id="A0A239U6M9"/>
<dbReference type="GO" id="GO:0005829">
    <property type="term" value="C:cytosol"/>
    <property type="evidence" value="ECO:0007669"/>
    <property type="project" value="TreeGrafter"/>
</dbReference>
<dbReference type="PANTHER" id="PTHR43418:SF4">
    <property type="entry name" value="MULTIFUNCTIONAL TRYPTOPHAN BIOSYNTHESIS PROTEIN"/>
    <property type="match status" value="1"/>
</dbReference>
<dbReference type="RefSeq" id="WP_095105409.1">
    <property type="nucleotide sequence ID" value="NZ_BKAR01000001.1"/>
</dbReference>
<reference evidence="3 4" key="1">
    <citation type="submission" date="2019-07" db="EMBL/GenBank/DDBJ databases">
        <title>Whole genome shotgun sequence of Staphylococcus piscifermentans NBRC 109625.</title>
        <authorList>
            <person name="Hosoyama A."/>
            <person name="Uohara A."/>
            <person name="Ohji S."/>
            <person name="Ichikawa N."/>
        </authorList>
    </citation>
    <scope>NUCLEOTIDE SEQUENCE [LARGE SCALE GENOMIC DNA]</scope>
    <source>
        <strain evidence="3 4">NBRC 109625</strain>
    </source>
</reference>
<dbReference type="GO" id="GO:0000162">
    <property type="term" value="P:L-tryptophan biosynthetic process"/>
    <property type="evidence" value="ECO:0007669"/>
    <property type="project" value="TreeGrafter"/>
</dbReference>
<dbReference type="GO" id="GO:0016740">
    <property type="term" value="F:transferase activity"/>
    <property type="evidence" value="ECO:0007669"/>
    <property type="project" value="UniProtKB-KW"/>
</dbReference>
<dbReference type="NCBIfam" id="TIGR00566">
    <property type="entry name" value="trpG_papA"/>
    <property type="match status" value="1"/>
</dbReference>
<dbReference type="PRINTS" id="PR00097">
    <property type="entry name" value="ANTSNTHASEII"/>
</dbReference>
<dbReference type="GO" id="GO:0004049">
    <property type="term" value="F:anthranilate synthase activity"/>
    <property type="evidence" value="ECO:0007669"/>
    <property type="project" value="TreeGrafter"/>
</dbReference>
<dbReference type="InterPro" id="IPR029062">
    <property type="entry name" value="Class_I_gatase-like"/>
</dbReference>
<dbReference type="PRINTS" id="PR00099">
    <property type="entry name" value="CPSGATASE"/>
</dbReference>
<dbReference type="PANTHER" id="PTHR43418">
    <property type="entry name" value="MULTIFUNCTIONAL TRYPTOPHAN BIOSYNTHESIS PROTEIN-RELATED"/>
    <property type="match status" value="1"/>
</dbReference>
<accession>A0A239U6M9</accession>
<dbReference type="InterPro" id="IPR050472">
    <property type="entry name" value="Anth_synth/Amidotransfase"/>
</dbReference>
<dbReference type="InterPro" id="IPR017926">
    <property type="entry name" value="GATASE"/>
</dbReference>
<dbReference type="SUPFAM" id="SSF52317">
    <property type="entry name" value="Class I glutamine amidotransferase-like"/>
    <property type="match status" value="1"/>
</dbReference>
<evidence type="ECO:0000313" key="4">
    <source>
        <dbReference type="Proteomes" id="UP000321736"/>
    </source>
</evidence>
<dbReference type="Gene3D" id="3.40.50.880">
    <property type="match status" value="1"/>
</dbReference>
<comment type="caution">
    <text evidence="3">The sequence shown here is derived from an EMBL/GenBank/DDBJ whole genome shotgun (WGS) entry which is preliminary data.</text>
</comment>
<dbReference type="Pfam" id="PF00117">
    <property type="entry name" value="GATase"/>
    <property type="match status" value="1"/>
</dbReference>
<gene>
    <name evidence="3" type="ORF">SPI02_01040</name>
</gene>
<dbReference type="OrthoDB" id="9804328at2"/>